<dbReference type="Proteomes" id="UP000009022">
    <property type="component" value="Unassembled WGS sequence"/>
</dbReference>
<evidence type="ECO:0000256" key="1">
    <source>
        <dbReference type="PROSITE-ProRule" id="PRU00191"/>
    </source>
</evidence>
<dbReference type="CTD" id="6751764"/>
<sequence>LSRGDAEKLLQKNGQFLIRQSVNNPMQFVLSGMIDNVPHHVLVTNEQGIVS</sequence>
<dbReference type="Pfam" id="PF00017">
    <property type="entry name" value="SH2"/>
    <property type="match status" value="1"/>
</dbReference>
<protein>
    <recommendedName>
        <fullName evidence="2">SH2 domain-containing protein</fullName>
    </recommendedName>
</protein>
<dbReference type="AlphaFoldDB" id="B3RSP7"/>
<dbReference type="HOGENOM" id="CLU_3112489_0_0_1"/>
<name>B3RSP7_TRIAD</name>
<accession>B3RSP7</accession>
<evidence type="ECO:0000313" key="3">
    <source>
        <dbReference type="EMBL" id="EDV27090.1"/>
    </source>
</evidence>
<dbReference type="EMBL" id="DS985243">
    <property type="protein sequence ID" value="EDV27090.1"/>
    <property type="molecule type" value="Genomic_DNA"/>
</dbReference>
<dbReference type="Gene3D" id="3.30.505.10">
    <property type="entry name" value="SH2 domain"/>
    <property type="match status" value="1"/>
</dbReference>
<keyword evidence="4" id="KW-1185">Reference proteome</keyword>
<dbReference type="InParanoid" id="B3RSP7"/>
<dbReference type="KEGG" id="tad:TRIADDRAFT_18086"/>
<dbReference type="SUPFAM" id="SSF55550">
    <property type="entry name" value="SH2 domain"/>
    <property type="match status" value="1"/>
</dbReference>
<dbReference type="PROSITE" id="PS50001">
    <property type="entry name" value="SH2"/>
    <property type="match status" value="1"/>
</dbReference>
<feature type="non-terminal residue" evidence="3">
    <location>
        <position position="51"/>
    </location>
</feature>
<keyword evidence="1" id="KW-0727">SH2 domain</keyword>
<evidence type="ECO:0000313" key="4">
    <source>
        <dbReference type="Proteomes" id="UP000009022"/>
    </source>
</evidence>
<organism evidence="3 4">
    <name type="scientific">Trichoplax adhaerens</name>
    <name type="common">Trichoplax reptans</name>
    <dbReference type="NCBI Taxonomy" id="10228"/>
    <lineage>
        <taxon>Eukaryota</taxon>
        <taxon>Metazoa</taxon>
        <taxon>Placozoa</taxon>
        <taxon>Uniplacotomia</taxon>
        <taxon>Trichoplacea</taxon>
        <taxon>Trichoplacidae</taxon>
        <taxon>Trichoplax</taxon>
    </lineage>
</organism>
<feature type="non-terminal residue" evidence="3">
    <location>
        <position position="1"/>
    </location>
</feature>
<dbReference type="InterPro" id="IPR000980">
    <property type="entry name" value="SH2"/>
</dbReference>
<dbReference type="GeneID" id="6751764"/>
<feature type="domain" description="SH2" evidence="2">
    <location>
        <begin position="1"/>
        <end position="51"/>
    </location>
</feature>
<dbReference type="InterPro" id="IPR036860">
    <property type="entry name" value="SH2_dom_sf"/>
</dbReference>
<evidence type="ECO:0000259" key="2">
    <source>
        <dbReference type="PROSITE" id="PS50001"/>
    </source>
</evidence>
<reference evidence="3 4" key="1">
    <citation type="journal article" date="2008" name="Nature">
        <title>The Trichoplax genome and the nature of placozoans.</title>
        <authorList>
            <person name="Srivastava M."/>
            <person name="Begovic E."/>
            <person name="Chapman J."/>
            <person name="Putnam N.H."/>
            <person name="Hellsten U."/>
            <person name="Kawashima T."/>
            <person name="Kuo A."/>
            <person name="Mitros T."/>
            <person name="Salamov A."/>
            <person name="Carpenter M.L."/>
            <person name="Signorovitch A.Y."/>
            <person name="Moreno M.A."/>
            <person name="Kamm K."/>
            <person name="Grimwood J."/>
            <person name="Schmutz J."/>
            <person name="Shapiro H."/>
            <person name="Grigoriev I.V."/>
            <person name="Buss L.W."/>
            <person name="Schierwater B."/>
            <person name="Dellaporta S.L."/>
            <person name="Rokhsar D.S."/>
        </authorList>
    </citation>
    <scope>NUCLEOTIDE SEQUENCE [LARGE SCALE GENOMIC DNA]</scope>
    <source>
        <strain evidence="3 4">Grell-BS-1999</strain>
    </source>
</reference>
<proteinExistence type="predicted"/>
<gene>
    <name evidence="3" type="ORF">TRIADDRAFT_18086</name>
</gene>
<dbReference type="OrthoDB" id="9938362at2759"/>
<dbReference type="RefSeq" id="XP_002111086.1">
    <property type="nucleotide sequence ID" value="XM_002111050.1"/>
</dbReference>